<reference evidence="2 3" key="1">
    <citation type="journal article" date="2014" name="Agronomy (Basel)">
        <title>A Draft Genome Sequence for Ensete ventricosum, the Drought-Tolerant Tree Against Hunger.</title>
        <authorList>
            <person name="Harrison J."/>
            <person name="Moore K.A."/>
            <person name="Paszkiewicz K."/>
            <person name="Jones T."/>
            <person name="Grant M."/>
            <person name="Ambacheew D."/>
            <person name="Muzemil S."/>
            <person name="Studholme D.J."/>
        </authorList>
    </citation>
    <scope>NUCLEOTIDE SEQUENCE [LARGE SCALE GENOMIC DNA]</scope>
</reference>
<protein>
    <submittedName>
        <fullName evidence="2">Uncharacterized protein</fullName>
    </submittedName>
</protein>
<evidence type="ECO:0000313" key="3">
    <source>
        <dbReference type="Proteomes" id="UP000287651"/>
    </source>
</evidence>
<evidence type="ECO:0000256" key="1">
    <source>
        <dbReference type="SAM" id="MobiDB-lite"/>
    </source>
</evidence>
<dbReference type="EMBL" id="AMZH03045213">
    <property type="protein sequence ID" value="RRT31175.1"/>
    <property type="molecule type" value="Genomic_DNA"/>
</dbReference>
<accession>A0A426WVC0</accession>
<comment type="caution">
    <text evidence="2">The sequence shown here is derived from an EMBL/GenBank/DDBJ whole genome shotgun (WGS) entry which is preliminary data.</text>
</comment>
<dbReference type="Proteomes" id="UP000287651">
    <property type="component" value="Unassembled WGS sequence"/>
</dbReference>
<gene>
    <name evidence="2" type="ORF">B296_00058195</name>
</gene>
<name>A0A426WVC0_ENSVE</name>
<evidence type="ECO:0000313" key="2">
    <source>
        <dbReference type="EMBL" id="RRT31175.1"/>
    </source>
</evidence>
<organism evidence="2 3">
    <name type="scientific">Ensete ventricosum</name>
    <name type="common">Abyssinian banana</name>
    <name type="synonym">Musa ensete</name>
    <dbReference type="NCBI Taxonomy" id="4639"/>
    <lineage>
        <taxon>Eukaryota</taxon>
        <taxon>Viridiplantae</taxon>
        <taxon>Streptophyta</taxon>
        <taxon>Embryophyta</taxon>
        <taxon>Tracheophyta</taxon>
        <taxon>Spermatophyta</taxon>
        <taxon>Magnoliopsida</taxon>
        <taxon>Liliopsida</taxon>
        <taxon>Zingiberales</taxon>
        <taxon>Musaceae</taxon>
        <taxon>Ensete</taxon>
    </lineage>
</organism>
<dbReference type="AlphaFoldDB" id="A0A426WVC0"/>
<feature type="region of interest" description="Disordered" evidence="1">
    <location>
        <begin position="33"/>
        <end position="59"/>
    </location>
</feature>
<sequence length="59" mass="6828">MKGLGSTIVLQRRDFRGVIDPLLSWRKSINRKRGPMRWRMQRQTPSTKTGWKGKGQGTS</sequence>
<proteinExistence type="predicted"/>